<protein>
    <submittedName>
        <fullName evidence="3">Uncharacterized protein</fullName>
    </submittedName>
</protein>
<feature type="transmembrane region" description="Helical" evidence="1">
    <location>
        <begin position="12"/>
        <end position="33"/>
    </location>
</feature>
<dbReference type="EMBL" id="LGEQ01000029">
    <property type="protein sequence ID" value="KUJ93270.1"/>
    <property type="molecule type" value="Genomic_DNA"/>
</dbReference>
<comment type="caution">
    <text evidence="3">The sequence shown here is derived from an EMBL/GenBank/DDBJ whole genome shotgun (WGS) entry which is preliminary data.</text>
</comment>
<dbReference type="AlphaFoldDB" id="A0A101E158"/>
<reference evidence="4 5" key="2">
    <citation type="journal article" date="2015" name="MBio">
        <title>Genome-Resolved Metagenomic Analysis Reveals Roles for Candidate Phyla and Other Microbial Community Members in Biogeochemical Transformations in Oil Reservoirs.</title>
        <authorList>
            <person name="Hu P."/>
            <person name="Tom L."/>
            <person name="Singh A."/>
            <person name="Thomas B.C."/>
            <person name="Baker B.J."/>
            <person name="Piceno Y.M."/>
            <person name="Andersen G.L."/>
            <person name="Banfield J.F."/>
        </authorList>
    </citation>
    <scope>NUCLEOTIDE SEQUENCE [LARGE SCALE GENOMIC DNA]</scope>
</reference>
<evidence type="ECO:0000313" key="2">
    <source>
        <dbReference type="EMBL" id="KUJ93270.1"/>
    </source>
</evidence>
<evidence type="ECO:0000256" key="1">
    <source>
        <dbReference type="SAM" id="Phobius"/>
    </source>
</evidence>
<dbReference type="Proteomes" id="UP000054307">
    <property type="component" value="Unassembled WGS sequence"/>
</dbReference>
<feature type="transmembrane region" description="Helical" evidence="1">
    <location>
        <begin position="39"/>
        <end position="57"/>
    </location>
</feature>
<dbReference type="Proteomes" id="UP000054015">
    <property type="component" value="Unassembled WGS sequence"/>
</dbReference>
<evidence type="ECO:0000313" key="5">
    <source>
        <dbReference type="Proteomes" id="UP000054307"/>
    </source>
</evidence>
<organism evidence="3 4">
    <name type="scientific">Archaeoglobus fulgidus</name>
    <dbReference type="NCBI Taxonomy" id="2234"/>
    <lineage>
        <taxon>Archaea</taxon>
        <taxon>Methanobacteriati</taxon>
        <taxon>Methanobacteriota</taxon>
        <taxon>Archaeoglobi</taxon>
        <taxon>Archaeoglobales</taxon>
        <taxon>Archaeoglobaceae</taxon>
        <taxon>Archaeoglobus</taxon>
    </lineage>
</organism>
<proteinExistence type="predicted"/>
<sequence>MKDEQRENLMMSLQSLSISGSVVMTFAIALIVLKASGFSLLHSATIAAALSIAVLILRMRNG</sequence>
<dbReference type="PATRIC" id="fig|2234.6.peg.61"/>
<keyword evidence="1" id="KW-1133">Transmembrane helix</keyword>
<gene>
    <name evidence="2" type="ORF">XD40_1544</name>
    <name evidence="3" type="ORF">XD48_0844</name>
</gene>
<evidence type="ECO:0000313" key="3">
    <source>
        <dbReference type="EMBL" id="KUK06912.1"/>
    </source>
</evidence>
<reference evidence="3" key="1">
    <citation type="journal article" date="2015" name="MBio">
        <title>Genome-resolved metagenomic analysis reveals roles for candidate phyla and other microbial community members in biogeochemical transformations in oil reservoirs.</title>
        <authorList>
            <person name="Hu P."/>
            <person name="Tom L."/>
            <person name="Singh A."/>
            <person name="Thomas B.C."/>
            <person name="Baker B.J."/>
            <person name="Piceno Y.M."/>
            <person name="Andersen G.L."/>
            <person name="Banfield J.F."/>
        </authorList>
    </citation>
    <scope>NUCLEOTIDE SEQUENCE [LARGE SCALE GENOMIC DNA]</scope>
    <source>
        <strain evidence="3">49_2300</strain>
        <strain evidence="2">49_95</strain>
    </source>
</reference>
<name>A0A101E158_ARCFL</name>
<accession>A0A101E158</accession>
<keyword evidence="1" id="KW-0812">Transmembrane</keyword>
<keyword evidence="1" id="KW-0472">Membrane</keyword>
<evidence type="ECO:0000313" key="4">
    <source>
        <dbReference type="Proteomes" id="UP000054015"/>
    </source>
</evidence>
<dbReference type="EMBL" id="LGEX01000017">
    <property type="protein sequence ID" value="KUK06912.1"/>
    <property type="molecule type" value="Genomic_DNA"/>
</dbReference>